<evidence type="ECO:0000313" key="6">
    <source>
        <dbReference type="EMBL" id="GCD20510.1"/>
    </source>
</evidence>
<dbReference type="InterPro" id="IPR036271">
    <property type="entry name" value="Tet_transcr_reg_TetR-rel_C_sf"/>
</dbReference>
<evidence type="ECO:0000259" key="5">
    <source>
        <dbReference type="PROSITE" id="PS50977"/>
    </source>
</evidence>
<dbReference type="PROSITE" id="PS50977">
    <property type="entry name" value="HTH_TETR_2"/>
    <property type="match status" value="1"/>
</dbReference>
<keyword evidence="7" id="KW-1185">Reference proteome</keyword>
<name>A0A401V0S3_9CELL</name>
<feature type="domain" description="HTH tetR-type" evidence="5">
    <location>
        <begin position="10"/>
        <end position="70"/>
    </location>
</feature>
<comment type="caution">
    <text evidence="6">The sequence shown here is derived from an EMBL/GenBank/DDBJ whole genome shotgun (WGS) entry which is preliminary data.</text>
</comment>
<dbReference type="AlphaFoldDB" id="A0A401V0S3"/>
<dbReference type="PANTHER" id="PTHR30055">
    <property type="entry name" value="HTH-TYPE TRANSCRIPTIONAL REGULATOR RUTR"/>
    <property type="match status" value="1"/>
</dbReference>
<keyword evidence="2 4" id="KW-0238">DNA-binding</keyword>
<dbReference type="Gene3D" id="1.10.357.10">
    <property type="entry name" value="Tetracycline Repressor, domain 2"/>
    <property type="match status" value="1"/>
</dbReference>
<dbReference type="PANTHER" id="PTHR30055:SF234">
    <property type="entry name" value="HTH-TYPE TRANSCRIPTIONAL REGULATOR BETI"/>
    <property type="match status" value="1"/>
</dbReference>
<feature type="DNA-binding region" description="H-T-H motif" evidence="4">
    <location>
        <begin position="33"/>
        <end position="52"/>
    </location>
</feature>
<keyword evidence="3" id="KW-0804">Transcription</keyword>
<reference evidence="6 7" key="1">
    <citation type="submission" date="2018-11" db="EMBL/GenBank/DDBJ databases">
        <title>Draft genome sequence of Cellulomonas takizawaensis strain TKZ-21.</title>
        <authorList>
            <person name="Yamamura H."/>
            <person name="Hayashi T."/>
            <person name="Hamada M."/>
            <person name="Serisawa Y."/>
            <person name="Matsuyama K."/>
            <person name="Nakagawa Y."/>
            <person name="Otoguro M."/>
            <person name="Yanagida F."/>
            <person name="Hayakawa M."/>
        </authorList>
    </citation>
    <scope>NUCLEOTIDE SEQUENCE [LARGE SCALE GENOMIC DNA]</scope>
    <source>
        <strain evidence="6 7">TKZ-21</strain>
    </source>
</reference>
<keyword evidence="1" id="KW-0805">Transcription regulation</keyword>
<dbReference type="EMBL" id="BHYL01000161">
    <property type="protein sequence ID" value="GCD20510.1"/>
    <property type="molecule type" value="Genomic_DNA"/>
</dbReference>
<evidence type="ECO:0000313" key="7">
    <source>
        <dbReference type="Proteomes" id="UP000288246"/>
    </source>
</evidence>
<dbReference type="PRINTS" id="PR00455">
    <property type="entry name" value="HTHTETR"/>
</dbReference>
<dbReference type="RefSeq" id="WP_160142888.1">
    <property type="nucleotide sequence ID" value="NZ_BHYL01000161.1"/>
</dbReference>
<dbReference type="InterPro" id="IPR009057">
    <property type="entry name" value="Homeodomain-like_sf"/>
</dbReference>
<protein>
    <recommendedName>
        <fullName evidence="5">HTH tetR-type domain-containing protein</fullName>
    </recommendedName>
</protein>
<accession>A0A401V0S3</accession>
<proteinExistence type="predicted"/>
<dbReference type="SUPFAM" id="SSF46689">
    <property type="entry name" value="Homeodomain-like"/>
    <property type="match status" value="1"/>
</dbReference>
<dbReference type="SUPFAM" id="SSF48498">
    <property type="entry name" value="Tetracyclin repressor-like, C-terminal domain"/>
    <property type="match status" value="1"/>
</dbReference>
<evidence type="ECO:0000256" key="2">
    <source>
        <dbReference type="ARBA" id="ARBA00023125"/>
    </source>
</evidence>
<evidence type="ECO:0000256" key="4">
    <source>
        <dbReference type="PROSITE-ProRule" id="PRU00335"/>
    </source>
</evidence>
<dbReference type="GO" id="GO:0000976">
    <property type="term" value="F:transcription cis-regulatory region binding"/>
    <property type="evidence" value="ECO:0007669"/>
    <property type="project" value="TreeGrafter"/>
</dbReference>
<gene>
    <name evidence="6" type="ORF">CTKZ_20720</name>
</gene>
<evidence type="ECO:0000256" key="1">
    <source>
        <dbReference type="ARBA" id="ARBA00023015"/>
    </source>
</evidence>
<dbReference type="InterPro" id="IPR050109">
    <property type="entry name" value="HTH-type_TetR-like_transc_reg"/>
</dbReference>
<dbReference type="Pfam" id="PF00440">
    <property type="entry name" value="TetR_N"/>
    <property type="match status" value="1"/>
</dbReference>
<dbReference type="GO" id="GO:0003700">
    <property type="term" value="F:DNA-binding transcription factor activity"/>
    <property type="evidence" value="ECO:0007669"/>
    <property type="project" value="TreeGrafter"/>
</dbReference>
<evidence type="ECO:0000256" key="3">
    <source>
        <dbReference type="ARBA" id="ARBA00023163"/>
    </source>
</evidence>
<dbReference type="Proteomes" id="UP000288246">
    <property type="component" value="Unassembled WGS sequence"/>
</dbReference>
<dbReference type="InterPro" id="IPR001647">
    <property type="entry name" value="HTH_TetR"/>
</dbReference>
<sequence length="197" mass="20978">MPKVTEEYRAARRDEIADAALRAFRRTGFQATSMADIIAESGLSAGAIYGHYPSKSALVVGVASRIVGARLGDIEALASTTPMTPPPGVVRVLVDAIRREVGDPAVLLQLWGEAVTDPDIADLAVGTVDRLAAALRGYVSLWHQRTHGALPDEADALGTEQVPLLLAAVQGYVIQSTVARDFDGEAYLAAVERYLPR</sequence>
<dbReference type="OrthoDB" id="5242390at2"/>
<organism evidence="6 7">
    <name type="scientific">Cellulomonas algicola</name>
    <dbReference type="NCBI Taxonomy" id="2071633"/>
    <lineage>
        <taxon>Bacteria</taxon>
        <taxon>Bacillati</taxon>
        <taxon>Actinomycetota</taxon>
        <taxon>Actinomycetes</taxon>
        <taxon>Micrococcales</taxon>
        <taxon>Cellulomonadaceae</taxon>
        <taxon>Cellulomonas</taxon>
    </lineage>
</organism>